<reference evidence="1 2" key="1">
    <citation type="submission" date="2006-03" db="EMBL/GenBank/DDBJ databases">
        <title>Complete sequence of Shewanella denitrificans OS217.</title>
        <authorList>
            <consortium name="US DOE Joint Genome Institute"/>
            <person name="Copeland A."/>
            <person name="Lucas S."/>
            <person name="Lapidus A."/>
            <person name="Barry K."/>
            <person name="Detter J.C."/>
            <person name="Glavina del Rio T."/>
            <person name="Hammon N."/>
            <person name="Israni S."/>
            <person name="Dalin E."/>
            <person name="Tice H."/>
            <person name="Pitluck S."/>
            <person name="Brettin T."/>
            <person name="Bruce D."/>
            <person name="Han C."/>
            <person name="Tapia R."/>
            <person name="Gilna P."/>
            <person name="Kiss H."/>
            <person name="Schmutz J."/>
            <person name="Larimer F."/>
            <person name="Land M."/>
            <person name="Hauser L."/>
            <person name="Kyrpides N."/>
            <person name="Lykidis A."/>
            <person name="Richardson P."/>
        </authorList>
    </citation>
    <scope>NUCLEOTIDE SEQUENCE [LARGE SCALE GENOMIC DNA]</scope>
    <source>
        <strain evidence="2">OS217 / ATCC BAA-1090 / DSM 15013</strain>
    </source>
</reference>
<evidence type="ECO:0008006" key="3">
    <source>
        <dbReference type="Google" id="ProtNLM"/>
    </source>
</evidence>
<name>Q12MI3_SHEDO</name>
<evidence type="ECO:0000313" key="2">
    <source>
        <dbReference type="Proteomes" id="UP000001982"/>
    </source>
</evidence>
<proteinExistence type="predicted"/>
<dbReference type="PROSITE" id="PS51257">
    <property type="entry name" value="PROKAR_LIPOPROTEIN"/>
    <property type="match status" value="1"/>
</dbReference>
<dbReference type="Gene3D" id="1.20.1480.40">
    <property type="entry name" value="Uncharacterised protein PF16133, DUF4844"/>
    <property type="match status" value="1"/>
</dbReference>
<accession>Q12MI3</accession>
<dbReference type="OrthoDB" id="6710549at2"/>
<sequence>MHLRYLWFVVLMYLLTSCSFGEEQVLKMNDQVVTKLEVLLAEKKFIEDPVIMYPGAPDDATRISAEVIVNDLTSRILLGIVENPTKDFVLSQFKLTIGQFGSFDSEDADRALRYMERIMDILGIKSSDDLFNEWRYGFEPAENTNKSLN</sequence>
<dbReference type="AlphaFoldDB" id="Q12MI3"/>
<protein>
    <recommendedName>
        <fullName evidence="3">DUF4844 domain-containing protein</fullName>
    </recommendedName>
</protein>
<dbReference type="HOGENOM" id="CLU_146738_0_0_6"/>
<evidence type="ECO:0000313" key="1">
    <source>
        <dbReference type="EMBL" id="ABE55343.1"/>
    </source>
</evidence>
<organism evidence="1 2">
    <name type="scientific">Shewanella denitrificans (strain OS217 / ATCC BAA-1090 / DSM 15013)</name>
    <dbReference type="NCBI Taxonomy" id="318161"/>
    <lineage>
        <taxon>Bacteria</taxon>
        <taxon>Pseudomonadati</taxon>
        <taxon>Pseudomonadota</taxon>
        <taxon>Gammaproteobacteria</taxon>
        <taxon>Alteromonadales</taxon>
        <taxon>Shewanellaceae</taxon>
        <taxon>Shewanella</taxon>
    </lineage>
</organism>
<dbReference type="InterPro" id="IPR038360">
    <property type="entry name" value="DUF4844_sf"/>
</dbReference>
<dbReference type="EMBL" id="CP000302">
    <property type="protein sequence ID" value="ABE55343.1"/>
    <property type="molecule type" value="Genomic_DNA"/>
</dbReference>
<dbReference type="eggNOG" id="ENOG50303NU">
    <property type="taxonomic scope" value="Bacteria"/>
</dbReference>
<dbReference type="InterPro" id="IPR032301">
    <property type="entry name" value="DUF4844"/>
</dbReference>
<dbReference type="Proteomes" id="UP000001982">
    <property type="component" value="Chromosome"/>
</dbReference>
<dbReference type="Pfam" id="PF16133">
    <property type="entry name" value="DUF4844"/>
    <property type="match status" value="1"/>
</dbReference>
<dbReference type="KEGG" id="sdn:Sden_2061"/>
<keyword evidence="2" id="KW-1185">Reference proteome</keyword>
<gene>
    <name evidence="1" type="ordered locus">Sden_2061</name>
</gene>